<proteinExistence type="predicted"/>
<dbReference type="SUPFAM" id="SSF54001">
    <property type="entry name" value="Cysteine proteinases"/>
    <property type="match status" value="1"/>
</dbReference>
<feature type="transmembrane region" description="Helical" evidence="2">
    <location>
        <begin position="142"/>
        <end position="160"/>
    </location>
</feature>
<keyword evidence="2" id="KW-0472">Membrane</keyword>
<dbReference type="OrthoDB" id="9804023at2"/>
<organism evidence="4 5">
    <name type="scientific">Kribbella jejuensis</name>
    <dbReference type="NCBI Taxonomy" id="236068"/>
    <lineage>
        <taxon>Bacteria</taxon>
        <taxon>Bacillati</taxon>
        <taxon>Actinomycetota</taxon>
        <taxon>Actinomycetes</taxon>
        <taxon>Propionibacteriales</taxon>
        <taxon>Kribbellaceae</taxon>
        <taxon>Kribbella</taxon>
    </lineage>
</organism>
<keyword evidence="2" id="KW-0812">Transmembrane</keyword>
<evidence type="ECO:0000256" key="1">
    <source>
        <dbReference type="SAM" id="MobiDB-lite"/>
    </source>
</evidence>
<dbReference type="PANTHER" id="PTHR42736">
    <property type="entry name" value="PROTEIN-GLUTAMINE GAMMA-GLUTAMYLTRANSFERASE"/>
    <property type="match status" value="1"/>
</dbReference>
<dbReference type="RefSeq" id="WP_141862439.1">
    <property type="nucleotide sequence ID" value="NZ_BAAAKA010000006.1"/>
</dbReference>
<dbReference type="PANTHER" id="PTHR42736:SF1">
    <property type="entry name" value="PROTEIN-GLUTAMINE GAMMA-GLUTAMYLTRANSFERASE"/>
    <property type="match status" value="1"/>
</dbReference>
<dbReference type="InterPro" id="IPR038765">
    <property type="entry name" value="Papain-like_cys_pep_sf"/>
</dbReference>
<dbReference type="Pfam" id="PF01841">
    <property type="entry name" value="Transglut_core"/>
    <property type="match status" value="1"/>
</dbReference>
<sequence length="790" mass="85453">MTGHARISIAAWGATALGSLVLTPVFSGPFLFISAFLCALITGVGVGLQNLRIPRIVVPIVQLLVLVELLSLFFLHGTMKFGLIPWRATAIEFNARMVDAMDSINRFSAPLPPDPHLTLFAVSVICATGFLIHVIAVQLRQAAWSGLLLLIMYTVPAATVHGGLPWLLFIPPAIGYIVLLSSEGRSRLSRWGRRISGVSHLDAAEPVEASALGQAGRRIGLTVVAIAALLPALLPALPEGVIGNGLAGGSDGTGIGASISSTDPMLDMGRNLKRGDNVVALTYKGGPTGGTYLRLTALDLFDGNTWRIAPRGEEQKLNGTLTPPPGFNGDLSKVPVTSMEINVTRDLRSQLVPVPYPLQSISLKKDWQFDSGALDVMSSNGGIIAGKKYKLTAYDLEPTPDQLHDSITTGAPDRYTMIVPDKTPDSIKRLAYNLTESAKSNKFEAAVLLQNWFRSGGQFTYSTENVKGSGMSAIEDFLLNSKKGYCEQFATGMALMARILGIPARVGIGFLPGTSDKDGLYTVRMHDMHAWPELYFQGVGWVRFEPTPSARVATTPGWTVAANEPSNTPSTAPTSGPTTPGDKATGPIDKPRHDPNLPDQTGITTAGGGNWFTRGGGQAIAIGLGVLLLLCVPWLIRTLTRRRRFLRPPGRAGAEGLWAEIRDTSRDLGLDWSEISTPRQSGQWLASKLPEEVHPAARRLARGIEALRYAGDEYGEIDLRADAADVRKALWTQAPTRRRWRARLLPPSWRWYLSRGTNEASDLLDEFDLLLARLRSLVLPKRPTTGSHRG</sequence>
<feature type="domain" description="Transglutaminase-like" evidence="3">
    <location>
        <begin position="478"/>
        <end position="548"/>
    </location>
</feature>
<dbReference type="InterPro" id="IPR021878">
    <property type="entry name" value="TgpA_N"/>
</dbReference>
<protein>
    <submittedName>
        <fullName evidence="4">Transglutaminase superfamily protein</fullName>
    </submittedName>
</protein>
<feature type="transmembrane region" description="Helical" evidence="2">
    <location>
        <begin position="56"/>
        <end position="75"/>
    </location>
</feature>
<evidence type="ECO:0000259" key="3">
    <source>
        <dbReference type="SMART" id="SM00460"/>
    </source>
</evidence>
<dbReference type="SMART" id="SM00460">
    <property type="entry name" value="TGc"/>
    <property type="match status" value="1"/>
</dbReference>
<feature type="region of interest" description="Disordered" evidence="1">
    <location>
        <begin position="557"/>
        <end position="605"/>
    </location>
</feature>
<accession>A0A542DAC5</accession>
<name>A0A542DAC5_9ACTN</name>
<evidence type="ECO:0000256" key="2">
    <source>
        <dbReference type="SAM" id="Phobius"/>
    </source>
</evidence>
<feature type="transmembrane region" description="Helical" evidence="2">
    <location>
        <begin position="7"/>
        <end position="25"/>
    </location>
</feature>
<dbReference type="Pfam" id="PF11992">
    <property type="entry name" value="TgpA_N"/>
    <property type="match status" value="1"/>
</dbReference>
<feature type="transmembrane region" description="Helical" evidence="2">
    <location>
        <begin position="619"/>
        <end position="636"/>
    </location>
</feature>
<feature type="transmembrane region" description="Helical" evidence="2">
    <location>
        <begin position="31"/>
        <end position="49"/>
    </location>
</feature>
<keyword evidence="5" id="KW-1185">Reference proteome</keyword>
<dbReference type="InterPro" id="IPR002931">
    <property type="entry name" value="Transglutaminase-like"/>
</dbReference>
<feature type="transmembrane region" description="Helical" evidence="2">
    <location>
        <begin position="117"/>
        <end position="135"/>
    </location>
</feature>
<dbReference type="EMBL" id="VFMM01000004">
    <property type="protein sequence ID" value="TQJ00007.1"/>
    <property type="molecule type" value="Genomic_DNA"/>
</dbReference>
<gene>
    <name evidence="4" type="ORF">FB475_6998</name>
</gene>
<dbReference type="AlphaFoldDB" id="A0A542DAC5"/>
<dbReference type="InterPro" id="IPR052901">
    <property type="entry name" value="Bact_TGase-like"/>
</dbReference>
<keyword evidence="2" id="KW-1133">Transmembrane helix</keyword>
<comment type="caution">
    <text evidence="4">The sequence shown here is derived from an EMBL/GenBank/DDBJ whole genome shotgun (WGS) entry which is preliminary data.</text>
</comment>
<evidence type="ECO:0000313" key="5">
    <source>
        <dbReference type="Proteomes" id="UP000316298"/>
    </source>
</evidence>
<reference evidence="4 5" key="1">
    <citation type="submission" date="2019-06" db="EMBL/GenBank/DDBJ databases">
        <title>Sequencing the genomes of 1000 actinobacteria strains.</title>
        <authorList>
            <person name="Klenk H.-P."/>
        </authorList>
    </citation>
    <scope>NUCLEOTIDE SEQUENCE [LARGE SCALE GENOMIC DNA]</scope>
    <source>
        <strain evidence="4 5">DSM 17305</strain>
    </source>
</reference>
<evidence type="ECO:0000313" key="4">
    <source>
        <dbReference type="EMBL" id="TQJ00007.1"/>
    </source>
</evidence>
<dbReference type="Proteomes" id="UP000316298">
    <property type="component" value="Unassembled WGS sequence"/>
</dbReference>
<dbReference type="Gene3D" id="3.10.620.30">
    <property type="match status" value="1"/>
</dbReference>
<feature type="compositionally biased region" description="Low complexity" evidence="1">
    <location>
        <begin position="565"/>
        <end position="580"/>
    </location>
</feature>